<organism evidence="1">
    <name type="scientific">marine sediment metagenome</name>
    <dbReference type="NCBI Taxonomy" id="412755"/>
    <lineage>
        <taxon>unclassified sequences</taxon>
        <taxon>metagenomes</taxon>
        <taxon>ecological metagenomes</taxon>
    </lineage>
</organism>
<dbReference type="AlphaFoldDB" id="X1NK20"/>
<comment type="caution">
    <text evidence="1">The sequence shown here is derived from an EMBL/GenBank/DDBJ whole genome shotgun (WGS) entry which is preliminary data.</text>
</comment>
<dbReference type="EMBL" id="BARV01016755">
    <property type="protein sequence ID" value="GAI30561.1"/>
    <property type="molecule type" value="Genomic_DNA"/>
</dbReference>
<name>X1NK20_9ZZZZ</name>
<protein>
    <submittedName>
        <fullName evidence="1">Uncharacterized protein</fullName>
    </submittedName>
</protein>
<gene>
    <name evidence="1" type="ORF">S06H3_28683</name>
</gene>
<reference evidence="1" key="1">
    <citation type="journal article" date="2014" name="Front. Microbiol.">
        <title>High frequency of phylogenetically diverse reductive dehalogenase-homologous genes in deep subseafloor sedimentary metagenomes.</title>
        <authorList>
            <person name="Kawai M."/>
            <person name="Futagami T."/>
            <person name="Toyoda A."/>
            <person name="Takaki Y."/>
            <person name="Nishi S."/>
            <person name="Hori S."/>
            <person name="Arai W."/>
            <person name="Tsubouchi T."/>
            <person name="Morono Y."/>
            <person name="Uchiyama I."/>
            <person name="Ito T."/>
            <person name="Fujiyama A."/>
            <person name="Inagaki F."/>
            <person name="Takami H."/>
        </authorList>
    </citation>
    <scope>NUCLEOTIDE SEQUENCE</scope>
    <source>
        <strain evidence="1">Expedition CK06-06</strain>
    </source>
</reference>
<accession>X1NK20</accession>
<proteinExistence type="predicted"/>
<evidence type="ECO:0000313" key="1">
    <source>
        <dbReference type="EMBL" id="GAI30561.1"/>
    </source>
</evidence>
<feature type="non-terminal residue" evidence="1">
    <location>
        <position position="1"/>
    </location>
</feature>
<sequence length="49" mass="5426">GAFDASKGQRTKSMLDFLQIRNEVITPQRCPFADGGQLGRLKMRKAQCG</sequence>